<feature type="binding site" evidence="1">
    <location>
        <position position="88"/>
    </location>
    <ligand>
        <name>Mg(2+)</name>
        <dbReference type="ChEBI" id="CHEBI:18420"/>
        <label>1</label>
    </ligand>
</feature>
<sequence length="276" mass="29399">MNHPLLPGVLELVQQAGAAILPFWRQGVQVVEKADASPVTAADLAAHRVLADGLQALDASIPVLSEEDADIALSERAGWDRWWLVDPLDGTKEFIADSEEFTVNVALIERGQVVFGVVGIPASGVIYYGGSGLGAWRADLGGEPQVIAVRETPAGGLTVVASRRHGSAEQEQLLAALAARFGDIERISVGSSLKFCQLAEGSADFYPRLAPTSQWDTAAAQGVLEGAGGVVLNLQGEPLRYEARESLLNPFFLALPANVEWRELLVEEAKRLTPAN</sequence>
<dbReference type="PANTHER" id="PTHR43028:SF5">
    <property type="entry name" value="3'(2'),5'-BISPHOSPHATE NUCLEOTIDASE 1"/>
    <property type="match status" value="1"/>
</dbReference>
<feature type="binding site" evidence="1">
    <location>
        <position position="66"/>
    </location>
    <ligand>
        <name>substrate</name>
    </ligand>
</feature>
<dbReference type="PANTHER" id="PTHR43028">
    <property type="entry name" value="3'(2'),5'-BISPHOSPHATE NUCLEOTIDASE 1"/>
    <property type="match status" value="1"/>
</dbReference>
<keyword evidence="1" id="KW-0479">Metal-binding</keyword>
<keyword evidence="1" id="KW-0460">Magnesium</keyword>
<keyword evidence="1" id="KW-1003">Cell membrane</keyword>
<dbReference type="SUPFAM" id="SSF56655">
    <property type="entry name" value="Carbohydrate phosphatase"/>
    <property type="match status" value="1"/>
</dbReference>
<dbReference type="InterPro" id="IPR050725">
    <property type="entry name" value="CysQ/Inositol_MonoPase"/>
</dbReference>
<keyword evidence="3" id="KW-1185">Reference proteome</keyword>
<keyword evidence="1" id="KW-0472">Membrane</keyword>
<dbReference type="Proteomes" id="UP000887421">
    <property type="component" value="Chromosome"/>
</dbReference>
<dbReference type="Pfam" id="PF00459">
    <property type="entry name" value="Inositol_P"/>
    <property type="match status" value="1"/>
</dbReference>
<comment type="function">
    <text evidence="1">Converts adenosine-3',5'-bisphosphate (PAP) to AMP.</text>
</comment>
<dbReference type="RefSeq" id="WP_070880811.1">
    <property type="nucleotide sequence ID" value="NZ_CP076114.1"/>
</dbReference>
<dbReference type="EMBL" id="CP076114">
    <property type="protein sequence ID" value="UUD65816.1"/>
    <property type="molecule type" value="Genomic_DNA"/>
</dbReference>
<feature type="binding site" evidence="1">
    <location>
        <begin position="88"/>
        <end position="91"/>
    </location>
    <ligand>
        <name>substrate</name>
    </ligand>
</feature>
<gene>
    <name evidence="1 2" type="primary">cysQ</name>
    <name evidence="2" type="ORF">D16iCDA_09250</name>
</gene>
<reference evidence="2" key="1">
    <citation type="submission" date="2021-05" db="EMBL/GenBank/DDBJ databases">
        <title>Complete genome sequence of Pseudomonas seleniipraecipitans strain D1-6.</title>
        <authorList>
            <person name="Lafi F."/>
            <person name="Eida A."/>
            <person name="Alam I."/>
            <person name="Hert H."/>
            <person name="Saad M."/>
        </authorList>
    </citation>
    <scope>NUCLEOTIDE SEQUENCE</scope>
    <source>
        <strain evidence="2">D1-6</strain>
    </source>
</reference>
<comment type="subcellular location">
    <subcellularLocation>
        <location evidence="1">Cell inner membrane</location>
        <topology evidence="1">Peripheral membrane protein</topology>
        <orientation evidence="1">Cytoplasmic side</orientation>
    </subcellularLocation>
</comment>
<feature type="binding site" evidence="1">
    <location>
        <position position="216"/>
    </location>
    <ligand>
        <name>Mg(2+)</name>
        <dbReference type="ChEBI" id="CHEBI:18420"/>
        <label>2</label>
    </ligand>
</feature>
<dbReference type="InterPro" id="IPR000760">
    <property type="entry name" value="Inositol_monophosphatase-like"/>
</dbReference>
<dbReference type="InterPro" id="IPR006240">
    <property type="entry name" value="CysQ"/>
</dbReference>
<feature type="binding site" evidence="1">
    <location>
        <position position="66"/>
    </location>
    <ligand>
        <name>Mg(2+)</name>
        <dbReference type="ChEBI" id="CHEBI:18420"/>
        <label>1</label>
    </ligand>
</feature>
<accession>A0ABY5JE31</accession>
<dbReference type="HAMAP" id="MF_02095">
    <property type="entry name" value="CysQ"/>
    <property type="match status" value="1"/>
</dbReference>
<dbReference type="CDD" id="cd01638">
    <property type="entry name" value="CysQ"/>
    <property type="match status" value="1"/>
</dbReference>
<feature type="binding site" evidence="1">
    <location>
        <position position="86"/>
    </location>
    <ligand>
        <name>Mg(2+)</name>
        <dbReference type="ChEBI" id="CHEBI:18420"/>
        <label>1</label>
    </ligand>
</feature>
<evidence type="ECO:0000256" key="1">
    <source>
        <dbReference type="HAMAP-Rule" id="MF_02095"/>
    </source>
</evidence>
<comment type="similarity">
    <text evidence="1">Belongs to the inositol monophosphatase superfamily. CysQ family.</text>
</comment>
<dbReference type="NCBIfam" id="TIGR01331">
    <property type="entry name" value="bisphos_cysQ"/>
    <property type="match status" value="1"/>
</dbReference>
<comment type="cofactor">
    <cofactor evidence="1">
        <name>Mg(2+)</name>
        <dbReference type="ChEBI" id="CHEBI:18420"/>
    </cofactor>
</comment>
<dbReference type="EC" id="3.1.3.7" evidence="1"/>
<dbReference type="PRINTS" id="PR00377">
    <property type="entry name" value="IMPHPHTASES"/>
</dbReference>
<feature type="binding site" evidence="1">
    <location>
        <position position="86"/>
    </location>
    <ligand>
        <name>Mg(2+)</name>
        <dbReference type="ChEBI" id="CHEBI:18420"/>
        <label>2</label>
    </ligand>
</feature>
<proteinExistence type="inferred from homology"/>
<comment type="catalytic activity">
    <reaction evidence="1">
        <text>adenosine 3',5'-bisphosphate + H2O = AMP + phosphate</text>
        <dbReference type="Rhea" id="RHEA:10040"/>
        <dbReference type="ChEBI" id="CHEBI:15377"/>
        <dbReference type="ChEBI" id="CHEBI:43474"/>
        <dbReference type="ChEBI" id="CHEBI:58343"/>
        <dbReference type="ChEBI" id="CHEBI:456215"/>
        <dbReference type="EC" id="3.1.3.7"/>
    </reaction>
</comment>
<keyword evidence="1 2" id="KW-0378">Hydrolase</keyword>
<name>A0ABY5JE31_9GAMM</name>
<keyword evidence="1" id="KW-0997">Cell inner membrane</keyword>
<feature type="binding site" evidence="1">
    <location>
        <position position="216"/>
    </location>
    <ligand>
        <name>substrate</name>
    </ligand>
</feature>
<evidence type="ECO:0000313" key="3">
    <source>
        <dbReference type="Proteomes" id="UP000887421"/>
    </source>
</evidence>
<feature type="binding site" evidence="1">
    <location>
        <position position="89"/>
    </location>
    <ligand>
        <name>Mg(2+)</name>
        <dbReference type="ChEBI" id="CHEBI:18420"/>
        <label>2</label>
    </ligand>
</feature>
<dbReference type="Gene3D" id="3.30.540.10">
    <property type="entry name" value="Fructose-1,6-Bisphosphatase, subunit A, domain 1"/>
    <property type="match status" value="1"/>
</dbReference>
<evidence type="ECO:0000313" key="2">
    <source>
        <dbReference type="EMBL" id="UUD65816.1"/>
    </source>
</evidence>
<protein>
    <recommendedName>
        <fullName evidence="1">3'(2'),5'-bisphosphate nucleotidase CysQ</fullName>
        <ecNumber evidence="1">3.1.3.7</ecNumber>
    </recommendedName>
    <alternativeName>
        <fullName evidence="1">3'(2'),5-bisphosphonucleoside 3'(2')-phosphohydrolase</fullName>
    </alternativeName>
    <alternativeName>
        <fullName evidence="1">3'-phosphoadenosine 5'-phosphate phosphatase</fullName>
        <shortName evidence="1">PAP phosphatase</shortName>
    </alternativeName>
</protein>
<dbReference type="GO" id="GO:0008441">
    <property type="term" value="F:3'(2'),5'-bisphosphate nucleotidase activity"/>
    <property type="evidence" value="ECO:0007669"/>
    <property type="project" value="UniProtKB-EC"/>
</dbReference>
<dbReference type="Gene3D" id="3.40.190.80">
    <property type="match status" value="1"/>
</dbReference>
<organism evidence="2 3">
    <name type="scientific">Phytopseudomonas seleniipraecipitans</name>
    <dbReference type="NCBI Taxonomy" id="640205"/>
    <lineage>
        <taxon>Bacteria</taxon>
        <taxon>Pseudomonadati</taxon>
        <taxon>Pseudomonadota</taxon>
        <taxon>Gammaproteobacteria</taxon>
        <taxon>Pseudomonadales</taxon>
        <taxon>Pseudomonadaceae</taxon>
        <taxon>Phytopseudomonas</taxon>
    </lineage>
</organism>